<dbReference type="InterPro" id="IPR011068">
    <property type="entry name" value="NuclTrfase_I-like_C"/>
</dbReference>
<dbReference type="Pfam" id="PF21133">
    <property type="entry name" value="CAA_C"/>
    <property type="match status" value="1"/>
</dbReference>
<keyword evidence="8 10" id="KW-0460">Magnesium</keyword>
<dbReference type="SUPFAM" id="SSF55003">
    <property type="entry name" value="PAP/Archaeal CCA-adding enzyme, C-terminal domain"/>
    <property type="match status" value="1"/>
</dbReference>
<comment type="catalytic activity">
    <reaction evidence="10">
        <text>a tRNA with a 3' CCA end + 2 CTP + ATP = a tRNA with a 3' CCACCA end + 3 diphosphate</text>
        <dbReference type="Rhea" id="RHEA:76235"/>
        <dbReference type="Rhea" id="RHEA-COMP:10468"/>
        <dbReference type="Rhea" id="RHEA-COMP:18655"/>
        <dbReference type="ChEBI" id="CHEBI:30616"/>
        <dbReference type="ChEBI" id="CHEBI:33019"/>
        <dbReference type="ChEBI" id="CHEBI:37563"/>
        <dbReference type="ChEBI" id="CHEBI:83071"/>
        <dbReference type="ChEBI" id="CHEBI:195187"/>
    </reaction>
</comment>
<organism evidence="14 15">
    <name type="scientific">Methanocorpusculum petauri</name>
    <dbReference type="NCBI Taxonomy" id="3002863"/>
    <lineage>
        <taxon>Archaea</taxon>
        <taxon>Methanobacteriati</taxon>
        <taxon>Methanobacteriota</taxon>
        <taxon>Stenosarchaea group</taxon>
        <taxon>Methanomicrobia</taxon>
        <taxon>Methanomicrobiales</taxon>
        <taxon>Methanocorpusculaceae</taxon>
        <taxon>Methanocorpusculum</taxon>
    </lineage>
</organism>
<keyword evidence="6 10" id="KW-0692">RNA repair</keyword>
<name>A0ABT4IF60_9EURY</name>
<dbReference type="Gene3D" id="3.30.70.590">
    <property type="entry name" value="Poly(A) polymerase predicted RNA binding domain"/>
    <property type="match status" value="1"/>
</dbReference>
<dbReference type="Proteomes" id="UP001141422">
    <property type="component" value="Unassembled WGS sequence"/>
</dbReference>
<accession>A0ABT4IF60</accession>
<feature type="binding site" evidence="10">
    <location>
        <position position="62"/>
    </location>
    <ligand>
        <name>Mg(2+)</name>
        <dbReference type="ChEBI" id="CHEBI:18420"/>
    </ligand>
</feature>
<keyword evidence="4 10" id="KW-0479">Metal-binding</keyword>
<dbReference type="InterPro" id="IPR002934">
    <property type="entry name" value="Polymerase_NTP_transf_dom"/>
</dbReference>
<keyword evidence="3 10" id="KW-0548">Nucleotidyltransferase</keyword>
<comment type="cofactor">
    <cofactor evidence="10">
        <name>Mg(2+)</name>
        <dbReference type="ChEBI" id="CHEBI:18420"/>
    </cofactor>
</comment>
<feature type="domain" description="CCA-adding enzyme C-terminal" evidence="13">
    <location>
        <begin position="286"/>
        <end position="434"/>
    </location>
</feature>
<comment type="catalytic activity">
    <reaction evidence="10">
        <text>a tRNA precursor + 2 CTP + ATP = a tRNA with a 3' CCA end + 3 diphosphate</text>
        <dbReference type="Rhea" id="RHEA:14433"/>
        <dbReference type="Rhea" id="RHEA-COMP:10465"/>
        <dbReference type="Rhea" id="RHEA-COMP:10468"/>
        <dbReference type="ChEBI" id="CHEBI:30616"/>
        <dbReference type="ChEBI" id="CHEBI:33019"/>
        <dbReference type="ChEBI" id="CHEBI:37563"/>
        <dbReference type="ChEBI" id="CHEBI:74896"/>
        <dbReference type="ChEBI" id="CHEBI:83071"/>
        <dbReference type="EC" id="2.7.7.72"/>
    </reaction>
</comment>
<proteinExistence type="inferred from homology"/>
<feature type="binding site" evidence="10">
    <location>
        <position position="166"/>
    </location>
    <ligand>
        <name>ATP</name>
        <dbReference type="ChEBI" id="CHEBI:30616"/>
    </ligand>
</feature>
<dbReference type="SUPFAM" id="SSF81301">
    <property type="entry name" value="Nucleotidyltransferase"/>
    <property type="match status" value="1"/>
</dbReference>
<evidence type="ECO:0000259" key="11">
    <source>
        <dbReference type="Pfam" id="PF01909"/>
    </source>
</evidence>
<gene>
    <name evidence="10 14" type="primary">cca</name>
    <name evidence="14" type="ORF">O0S10_03870</name>
</gene>
<dbReference type="HAMAP" id="MF_01264">
    <property type="entry name" value="CCA_arch"/>
    <property type="match status" value="1"/>
</dbReference>
<evidence type="ECO:0000256" key="5">
    <source>
        <dbReference type="ARBA" id="ARBA00022741"/>
    </source>
</evidence>
<evidence type="ECO:0000256" key="1">
    <source>
        <dbReference type="ARBA" id="ARBA00022679"/>
    </source>
</evidence>
<dbReference type="Gene3D" id="3.30.460.10">
    <property type="entry name" value="Beta Polymerase, domain 2"/>
    <property type="match status" value="1"/>
</dbReference>
<dbReference type="EC" id="2.7.7.72" evidence="10"/>
<dbReference type="SUPFAM" id="SSF81631">
    <property type="entry name" value="PAP/OAS1 substrate-binding domain"/>
    <property type="match status" value="1"/>
</dbReference>
<evidence type="ECO:0000313" key="15">
    <source>
        <dbReference type="Proteomes" id="UP001141422"/>
    </source>
</evidence>
<reference evidence="14" key="1">
    <citation type="submission" date="2022-12" db="EMBL/GenBank/DDBJ databases">
        <title>Isolation and characterisation of novel Methanocorpusculum spp. from native Australian herbivores indicates the genus is ancestrally host-associated.</title>
        <authorList>
            <person name="Volmer J.G."/>
            <person name="Soo R.M."/>
            <person name="Evans P.N."/>
            <person name="Hoedt E.C."/>
            <person name="Astorga Alsina A.L."/>
            <person name="Woodcroft B.J."/>
            <person name="Tyson G.W."/>
            <person name="Hugenholtz P."/>
            <person name="Morrison M."/>
        </authorList>
    </citation>
    <scope>NUCLEOTIDE SEQUENCE</scope>
    <source>
        <strain evidence="14">MG</strain>
    </source>
</reference>
<dbReference type="PIRSF" id="PIRSF005335">
    <property type="entry name" value="CCA_arch"/>
    <property type="match status" value="1"/>
</dbReference>
<feature type="binding site" evidence="10">
    <location>
        <position position="60"/>
    </location>
    <ligand>
        <name>Mg(2+)</name>
        <dbReference type="ChEBI" id="CHEBI:18420"/>
    </ligand>
</feature>
<evidence type="ECO:0000256" key="6">
    <source>
        <dbReference type="ARBA" id="ARBA00022800"/>
    </source>
</evidence>
<sequence length="470" mass="52544">MIRNPIEEEVLARVLPTDAERAAATMMGEKLIAAVYDAAGVPAMMTGSVARGTWVKGDKDIDIFMLFPPELPREELQEKGLAAAYAVVEKFSGTAEEKYAEHPYLNAVIEGFDVDLVPCYHVASTAEMKCAVDRTPFHTRYLLPKIAPLREDVLLLKQFAKGGGVYGSDHMTGGFSGYLCELLILAYGGFSEFMQAASEFRYGEVIDIEGYYPDKKTVRKKFSEPLVVIDPTDKDRNVAAALTPTRFAEFMELARDYCADPSGVYFLADPPTQMSRAEFAGVLQKRGTAMLAIRLKTPPYVADTVVPQLRKSMESVRSMLAAEDFQIHRAEVSMGAENSLILFELLVDRLPEIVVRAGPPVWNHENADRFVDKYLLQEEFAGPWIEEDRYYTEVRRKYTTAGSLLADSAKILSGALGKHVRQVMEESGYEVLSGTDVWSAEFSFFLSAFFARSSHAIRKLREIRQQNDVK</sequence>
<dbReference type="Gene3D" id="3.30.70.1550">
    <property type="entry name" value="Archaeal tRNA CCA-adding enzyme catalytic domain"/>
    <property type="match status" value="1"/>
</dbReference>
<evidence type="ECO:0000259" key="12">
    <source>
        <dbReference type="Pfam" id="PF09249"/>
    </source>
</evidence>
<feature type="binding site" evidence="10">
    <location>
        <position position="48"/>
    </location>
    <ligand>
        <name>ATP</name>
        <dbReference type="ChEBI" id="CHEBI:30616"/>
    </ligand>
</feature>
<keyword evidence="7 10" id="KW-0067">ATP-binding</keyword>
<comment type="function">
    <text evidence="10">Catalyzes the addition and repair of the essential 3'-terminal CCA sequence in tRNAs without using a nucleic acid template. Adds these three nucleotides in the order of C, C, and A to the tRNA nucleotide-73, using CTP and ATP as substrates and producing inorganic pyrophosphate. tRNA 3'-terminal CCA addition is required both for tRNA processing and repair. Also involved in tRNA surveillance by mediating tandem CCA addition to generate a CCACCA at the 3' terminus of unstable tRNAs. While stable tRNAs receive only 3'-terminal CCA, unstable tRNAs are marked with CCACCA and rapidly degraded.</text>
</comment>
<dbReference type="Pfam" id="PF09249">
    <property type="entry name" value="tRNA_NucTransf2"/>
    <property type="match status" value="1"/>
</dbReference>
<feature type="binding site" evidence="10">
    <location>
        <position position="157"/>
    </location>
    <ligand>
        <name>ATP</name>
        <dbReference type="ChEBI" id="CHEBI:30616"/>
    </ligand>
</feature>
<comment type="similarity">
    <text evidence="10">Belongs to the tRNA nucleotidyltransferase/poly(A) polymerase family. Archaeal CCA-adding enzyme subfamily.</text>
</comment>
<dbReference type="CDD" id="cd05400">
    <property type="entry name" value="NT_2-5OAS_ClassI-CCAase"/>
    <property type="match status" value="1"/>
</dbReference>
<dbReference type="Gene3D" id="1.10.1410.30">
    <property type="entry name" value="CCA tRNA nucleotidyltransferase, domain 2"/>
    <property type="match status" value="1"/>
</dbReference>
<dbReference type="InterPro" id="IPR006116">
    <property type="entry name" value="NT_2-5OAS_ClassI-CCAase"/>
</dbReference>
<evidence type="ECO:0000256" key="9">
    <source>
        <dbReference type="ARBA" id="ARBA00022884"/>
    </source>
</evidence>
<feature type="binding site" evidence="10">
    <location>
        <position position="51"/>
    </location>
    <ligand>
        <name>ATP</name>
        <dbReference type="ChEBI" id="CHEBI:30616"/>
    </ligand>
</feature>
<evidence type="ECO:0000313" key="14">
    <source>
        <dbReference type="EMBL" id="MCZ0860368.1"/>
    </source>
</evidence>
<dbReference type="InterPro" id="IPR015329">
    <property type="entry name" value="tRNA_NucTransf2"/>
</dbReference>
<comment type="caution">
    <text evidence="14">The sequence shown here is derived from an EMBL/GenBank/DDBJ whole genome shotgun (WGS) entry which is preliminary data.</text>
</comment>
<feature type="binding site" evidence="10">
    <location>
        <position position="138"/>
    </location>
    <ligand>
        <name>ATP</name>
        <dbReference type="ChEBI" id="CHEBI:30616"/>
    </ligand>
</feature>
<evidence type="ECO:0000256" key="2">
    <source>
        <dbReference type="ARBA" id="ARBA00022694"/>
    </source>
</evidence>
<evidence type="ECO:0000256" key="8">
    <source>
        <dbReference type="ARBA" id="ARBA00022842"/>
    </source>
</evidence>
<dbReference type="InterPro" id="IPR043519">
    <property type="entry name" value="NT_sf"/>
</dbReference>
<dbReference type="InterPro" id="IPR042090">
    <property type="entry name" value="CCA_tRNA_nucleotrans_2"/>
</dbReference>
<evidence type="ECO:0000256" key="3">
    <source>
        <dbReference type="ARBA" id="ARBA00022695"/>
    </source>
</evidence>
<keyword evidence="15" id="KW-1185">Reference proteome</keyword>
<comment type="subunit">
    <text evidence="10">Homodimer.</text>
</comment>
<dbReference type="RefSeq" id="WP_268924585.1">
    <property type="nucleotide sequence ID" value="NZ_JAPTGB010000006.1"/>
</dbReference>
<feature type="binding site" evidence="10">
    <location>
        <position position="48"/>
    </location>
    <ligand>
        <name>CTP</name>
        <dbReference type="ChEBI" id="CHEBI:37563"/>
    </ligand>
</feature>
<feature type="binding site" evidence="10">
    <location>
        <position position="51"/>
    </location>
    <ligand>
        <name>CTP</name>
        <dbReference type="ChEBI" id="CHEBI:37563"/>
    </ligand>
</feature>
<dbReference type="EMBL" id="JAPTGB010000006">
    <property type="protein sequence ID" value="MCZ0860368.1"/>
    <property type="molecule type" value="Genomic_DNA"/>
</dbReference>
<protein>
    <recommendedName>
        <fullName evidence="10">CCA-adding enzyme</fullName>
        <ecNumber evidence="10">2.7.7.72</ecNumber>
    </recommendedName>
    <alternativeName>
        <fullName evidence="10">CCA tRNA nucleotidyltransferase</fullName>
    </alternativeName>
    <alternativeName>
        <fullName evidence="10">tRNA CCA-pyrophosphorylase</fullName>
    </alternativeName>
    <alternativeName>
        <fullName evidence="10">tRNA adenylyl-/cytidylyl- transferase</fullName>
    </alternativeName>
    <alternativeName>
        <fullName evidence="10">tRNA nucleotidyltransferase</fullName>
    </alternativeName>
    <alternativeName>
        <fullName evidence="10">tRNA-NT</fullName>
    </alternativeName>
</protein>
<keyword evidence="2 10" id="KW-0819">tRNA processing</keyword>
<evidence type="ECO:0000256" key="7">
    <source>
        <dbReference type="ARBA" id="ARBA00022840"/>
    </source>
</evidence>
<dbReference type="PANTHER" id="PTHR39643">
    <property type="entry name" value="CCA-ADDING ENZYME"/>
    <property type="match status" value="1"/>
</dbReference>
<keyword evidence="9 10" id="KW-0694">RNA-binding</keyword>
<feature type="domain" description="tRNA nucleotidyltransferase substrate binding" evidence="12">
    <location>
        <begin position="151"/>
        <end position="266"/>
    </location>
</feature>
<dbReference type="InterPro" id="IPR048833">
    <property type="entry name" value="CAA_C"/>
</dbReference>
<feature type="binding site" evidence="10">
    <location>
        <position position="157"/>
    </location>
    <ligand>
        <name>CTP</name>
        <dbReference type="ChEBI" id="CHEBI:37563"/>
    </ligand>
</feature>
<keyword evidence="5 10" id="KW-0547">Nucleotide-binding</keyword>
<evidence type="ECO:0000256" key="10">
    <source>
        <dbReference type="HAMAP-Rule" id="MF_01264"/>
    </source>
</evidence>
<keyword evidence="1 10" id="KW-0808">Transferase</keyword>
<dbReference type="GO" id="GO:0004810">
    <property type="term" value="F:CCA tRNA nucleotidyltransferase activity"/>
    <property type="evidence" value="ECO:0007669"/>
    <property type="project" value="UniProtKB-EC"/>
</dbReference>
<feature type="binding site" evidence="10">
    <location>
        <position position="115"/>
    </location>
    <ligand>
        <name>Mg(2+)</name>
        <dbReference type="ChEBI" id="CHEBI:18420"/>
    </ligand>
</feature>
<feature type="binding site" evidence="10">
    <location>
        <position position="138"/>
    </location>
    <ligand>
        <name>CTP</name>
        <dbReference type="ChEBI" id="CHEBI:37563"/>
    </ligand>
</feature>
<dbReference type="InterPro" id="IPR008229">
    <property type="entry name" value="CCA-adding_arc"/>
</dbReference>
<evidence type="ECO:0000259" key="13">
    <source>
        <dbReference type="Pfam" id="PF21133"/>
    </source>
</evidence>
<feature type="binding site" evidence="10">
    <location>
        <position position="166"/>
    </location>
    <ligand>
        <name>CTP</name>
        <dbReference type="ChEBI" id="CHEBI:37563"/>
    </ligand>
</feature>
<feature type="domain" description="Polymerase nucleotidyl transferase" evidence="11">
    <location>
        <begin position="44"/>
        <end position="126"/>
    </location>
</feature>
<comment type="miscellaneous">
    <text evidence="10">A single active site specifically recognizes both ATP and CTP and is responsible for their addition.</text>
</comment>
<dbReference type="Pfam" id="PF01909">
    <property type="entry name" value="NTP_transf_2"/>
    <property type="match status" value="1"/>
</dbReference>
<evidence type="ECO:0000256" key="4">
    <source>
        <dbReference type="ARBA" id="ARBA00022723"/>
    </source>
</evidence>
<dbReference type="NCBIfam" id="TIGR03671">
    <property type="entry name" value="cca_archaeal"/>
    <property type="match status" value="1"/>
</dbReference>
<dbReference type="PANTHER" id="PTHR39643:SF1">
    <property type="entry name" value="CCA-ADDING ENZYME"/>
    <property type="match status" value="1"/>
</dbReference>